<keyword evidence="2" id="KW-1185">Reference proteome</keyword>
<dbReference type="RefSeq" id="WP_034803037.1">
    <property type="nucleotide sequence ID" value="NZ_AWSA01000010.1"/>
</dbReference>
<dbReference type="OrthoDB" id="5178774at2"/>
<comment type="caution">
    <text evidence="1">The sequence shown here is derived from an EMBL/GenBank/DDBJ whole genome shotgun (WGS) entry which is preliminary data.</text>
</comment>
<organism evidence="1 2">
    <name type="scientific">Intrasporangium oryzae NRRL B-24470</name>
    <dbReference type="NCBI Taxonomy" id="1386089"/>
    <lineage>
        <taxon>Bacteria</taxon>
        <taxon>Bacillati</taxon>
        <taxon>Actinomycetota</taxon>
        <taxon>Actinomycetes</taxon>
        <taxon>Micrococcales</taxon>
        <taxon>Intrasporangiaceae</taxon>
        <taxon>Intrasporangium</taxon>
    </lineage>
</organism>
<protein>
    <recommendedName>
        <fullName evidence="3">DUF2505 domain-containing protein</fullName>
    </recommendedName>
</protein>
<reference evidence="1 2" key="1">
    <citation type="submission" date="2013-08" db="EMBL/GenBank/DDBJ databases">
        <title>Intrasporangium oryzae NRRL B-24470.</title>
        <authorList>
            <person name="Liu H."/>
            <person name="Wang G."/>
        </authorList>
    </citation>
    <scope>NUCLEOTIDE SEQUENCE [LARGE SCALE GENOMIC DNA]</scope>
    <source>
        <strain evidence="1 2">NRRL B-24470</strain>
    </source>
</reference>
<dbReference type="AlphaFoldDB" id="W9GCJ6"/>
<proteinExistence type="predicted"/>
<evidence type="ECO:0008006" key="3">
    <source>
        <dbReference type="Google" id="ProtNLM"/>
    </source>
</evidence>
<dbReference type="EMBL" id="AWSA01000010">
    <property type="protein sequence ID" value="EWT02518.1"/>
    <property type="molecule type" value="Genomic_DNA"/>
</dbReference>
<dbReference type="Pfam" id="PF10698">
    <property type="entry name" value="DUF2505"/>
    <property type="match status" value="1"/>
</dbReference>
<accession>W9GCJ6</accession>
<name>W9GCJ6_9MICO</name>
<dbReference type="Proteomes" id="UP000019489">
    <property type="component" value="Unassembled WGS sequence"/>
</dbReference>
<sequence>MATDVQESRDLGVSVADVLATLRDRAHWERRAAIAPEASLRFEGLVVEPDALEARLVGDVPLSWLPSAVRKRVPALPSIRRVERWRVVASDHLAGELLFEIDGVSATVDGSGTVRSVASGSRIAVDLRIAVSVPLVGGLVEQAIAGQVGPSLAKELALLDEARSV</sequence>
<evidence type="ECO:0000313" key="2">
    <source>
        <dbReference type="Proteomes" id="UP000019489"/>
    </source>
</evidence>
<evidence type="ECO:0000313" key="1">
    <source>
        <dbReference type="EMBL" id="EWT02518.1"/>
    </source>
</evidence>
<gene>
    <name evidence="1" type="ORF">N865_05245</name>
</gene>
<dbReference type="InterPro" id="IPR019639">
    <property type="entry name" value="DUF2505"/>
</dbReference>